<reference evidence="2" key="1">
    <citation type="submission" date="2015-07" db="EMBL/GenBank/DDBJ databases">
        <authorList>
            <person name="Rodrigo-Torres Lidia"/>
            <person name="Arahal R.David."/>
        </authorList>
    </citation>
    <scope>NUCLEOTIDE SEQUENCE [LARGE SCALE GENOMIC DNA]</scope>
    <source>
        <strain evidence="2">CECT 4801</strain>
    </source>
</reference>
<dbReference type="STRING" id="187304.B0E33_21580"/>
<protein>
    <submittedName>
        <fullName evidence="1">Uncharacterized protein</fullName>
    </submittedName>
</protein>
<organism evidence="1 2">
    <name type="scientific">Roseibium aggregatum</name>
    <dbReference type="NCBI Taxonomy" id="187304"/>
    <lineage>
        <taxon>Bacteria</taxon>
        <taxon>Pseudomonadati</taxon>
        <taxon>Pseudomonadota</taxon>
        <taxon>Alphaproteobacteria</taxon>
        <taxon>Hyphomicrobiales</taxon>
        <taxon>Stappiaceae</taxon>
        <taxon>Roseibium</taxon>
    </lineage>
</organism>
<accession>A0A0M6Y1T9</accession>
<evidence type="ECO:0000313" key="2">
    <source>
        <dbReference type="Proteomes" id="UP000048926"/>
    </source>
</evidence>
<dbReference type="AlphaFoldDB" id="A0A0M6Y1T9"/>
<sequence>MTSHVSIDQTTSPTLFADSKLLEEIRTVLKRPDLGDDVLLSVLSGSAATRRGIDHFSGTPQDRAAFIRTLPVPAPRHGLEMPHHDLNPPLAVRFAPLVALWQRAVQPLAPQLKRVPVPAKDR</sequence>
<evidence type="ECO:0000313" key="1">
    <source>
        <dbReference type="EMBL" id="CTQ43289.1"/>
    </source>
</evidence>
<gene>
    <name evidence="1" type="ORF">LAL4801_01726</name>
</gene>
<dbReference type="RefSeq" id="WP_023000565.1">
    <property type="nucleotide sequence ID" value="NZ_CXST01000001.1"/>
</dbReference>
<dbReference type="OrthoDB" id="7678246at2"/>
<name>A0A0M6Y1T9_9HYPH</name>
<dbReference type="Proteomes" id="UP000048926">
    <property type="component" value="Unassembled WGS sequence"/>
</dbReference>
<keyword evidence="2" id="KW-1185">Reference proteome</keyword>
<proteinExistence type="predicted"/>
<dbReference type="EMBL" id="CXST01000001">
    <property type="protein sequence ID" value="CTQ43289.1"/>
    <property type="molecule type" value="Genomic_DNA"/>
</dbReference>